<sequence length="322" mass="33445">MSEEGRSRIVEAALSLGSQGRLGHVELPREDLVPYGGAAPIDVYFGVADEAILCVVMPTWADRQGVWPALEHGLRAIDEAAAAASRPVPKGPRRTRSRPRAEAAPASARRPVAEVREPPPSTRAVAAVCEPPPSPARRAAPPSPPAGKRSAVAGLVLLANGGPPRSLARPVMLRDASPPPETAPAASLPELRIGEAALGREGHAAVARELGGALSSAPEIQVGMASVGHETLAAIEAELQPPARAGSMPEALRVELVSISRESLLEIAAEEARQATAGPRPSVPLVSPERLTHPWVEPPDDASVEPEAEIADAAHARRARSG</sequence>
<protein>
    <submittedName>
        <fullName evidence="2">Uncharacterized protein</fullName>
    </submittedName>
</protein>
<accession>A0A4P2QK02</accession>
<dbReference type="EMBL" id="CP012672">
    <property type="protein sequence ID" value="AUX29763.1"/>
    <property type="molecule type" value="Genomic_DNA"/>
</dbReference>
<dbReference type="Proteomes" id="UP000295497">
    <property type="component" value="Chromosome"/>
</dbReference>
<feature type="region of interest" description="Disordered" evidence="1">
    <location>
        <begin position="272"/>
        <end position="322"/>
    </location>
</feature>
<dbReference type="AlphaFoldDB" id="A0A4P2QK02"/>
<evidence type="ECO:0000313" key="3">
    <source>
        <dbReference type="Proteomes" id="UP000295497"/>
    </source>
</evidence>
<feature type="compositionally biased region" description="Pro residues" evidence="1">
    <location>
        <begin position="130"/>
        <end position="145"/>
    </location>
</feature>
<reference evidence="2 3" key="1">
    <citation type="submission" date="2015-09" db="EMBL/GenBank/DDBJ databases">
        <title>Sorangium comparison.</title>
        <authorList>
            <person name="Zaburannyi N."/>
            <person name="Bunk B."/>
            <person name="Overmann J."/>
            <person name="Mueller R."/>
        </authorList>
    </citation>
    <scope>NUCLEOTIDE SEQUENCE [LARGE SCALE GENOMIC DNA]</scope>
    <source>
        <strain evidence="2 3">So ce836</strain>
    </source>
</reference>
<evidence type="ECO:0000256" key="1">
    <source>
        <dbReference type="SAM" id="MobiDB-lite"/>
    </source>
</evidence>
<feature type="region of interest" description="Disordered" evidence="1">
    <location>
        <begin position="81"/>
        <end position="149"/>
    </location>
</feature>
<feature type="compositionally biased region" description="Acidic residues" evidence="1">
    <location>
        <begin position="298"/>
        <end position="310"/>
    </location>
</feature>
<organism evidence="2 3">
    <name type="scientific">Sorangium cellulosum</name>
    <name type="common">Polyangium cellulosum</name>
    <dbReference type="NCBI Taxonomy" id="56"/>
    <lineage>
        <taxon>Bacteria</taxon>
        <taxon>Pseudomonadati</taxon>
        <taxon>Myxococcota</taxon>
        <taxon>Polyangia</taxon>
        <taxon>Polyangiales</taxon>
        <taxon>Polyangiaceae</taxon>
        <taxon>Sorangium</taxon>
    </lineage>
</organism>
<name>A0A4P2QK02_SORCE</name>
<evidence type="ECO:0000313" key="2">
    <source>
        <dbReference type="EMBL" id="AUX29763.1"/>
    </source>
</evidence>
<proteinExistence type="predicted"/>
<gene>
    <name evidence="2" type="ORF">SOCE836_018560</name>
</gene>